<feature type="signal peptide" evidence="17">
    <location>
        <begin position="1"/>
        <end position="24"/>
    </location>
</feature>
<keyword evidence="3 16" id="KW-0723">Serine/threonine-protein kinase</keyword>
<dbReference type="KEGG" id="qlo:115987603"/>
<comment type="similarity">
    <text evidence="16">Belongs to the protein kinase superfamily. Ser/Thr protein kinase family.</text>
</comment>
<evidence type="ECO:0000256" key="14">
    <source>
        <dbReference type="ARBA" id="ARBA00047899"/>
    </source>
</evidence>
<accession>A0A7N2LFS3</accession>
<evidence type="ECO:0000256" key="3">
    <source>
        <dbReference type="ARBA" id="ARBA00022527"/>
    </source>
</evidence>
<dbReference type="EnsemblPlants" id="QL04p037007:mrna">
    <property type="protein sequence ID" value="QL04p037007:mrna"/>
    <property type="gene ID" value="QL04p037007"/>
</dbReference>
<dbReference type="Gene3D" id="1.10.510.10">
    <property type="entry name" value="Transferase(Phosphotransferase) domain 1"/>
    <property type="match status" value="1"/>
</dbReference>
<name>A0A7N2LFS3_QUELO</name>
<evidence type="ECO:0000256" key="7">
    <source>
        <dbReference type="ARBA" id="ARBA00022741"/>
    </source>
</evidence>
<reference evidence="21 22" key="1">
    <citation type="journal article" date="2016" name="G3 (Bethesda)">
        <title>First Draft Assembly and Annotation of the Genome of a California Endemic Oak Quercus lobata Nee (Fagaceae).</title>
        <authorList>
            <person name="Sork V.L."/>
            <person name="Fitz-Gibbon S.T."/>
            <person name="Puiu D."/>
            <person name="Crepeau M."/>
            <person name="Gugger P.F."/>
            <person name="Sherman R."/>
            <person name="Stevens K."/>
            <person name="Langley C.H."/>
            <person name="Pellegrini M."/>
            <person name="Salzberg S.L."/>
        </authorList>
    </citation>
    <scope>NUCLEOTIDE SEQUENCE [LARGE SCALE GENOMIC DNA]</scope>
    <source>
        <strain evidence="21 22">cv. SW786</strain>
    </source>
</reference>
<protein>
    <recommendedName>
        <fullName evidence="16">Receptor-like serine/threonine-protein kinase</fullName>
        <ecNumber evidence="16">2.7.11.1</ecNumber>
    </recommendedName>
</protein>
<dbReference type="GO" id="GO:0048544">
    <property type="term" value="P:recognition of pollen"/>
    <property type="evidence" value="ECO:0007669"/>
    <property type="project" value="InterPro"/>
</dbReference>
<dbReference type="InterPro" id="IPR000719">
    <property type="entry name" value="Prot_kinase_dom"/>
</dbReference>
<keyword evidence="5" id="KW-0812">Transmembrane</keyword>
<dbReference type="OrthoDB" id="4062651at2759"/>
<dbReference type="EMBL" id="LRBV02000004">
    <property type="status" value="NOT_ANNOTATED_CDS"/>
    <property type="molecule type" value="Genomic_DNA"/>
</dbReference>
<evidence type="ECO:0000259" key="20">
    <source>
        <dbReference type="PROSITE" id="PS50948"/>
    </source>
</evidence>
<comment type="catalytic activity">
    <reaction evidence="15 16">
        <text>L-seryl-[protein] + ATP = O-phospho-L-seryl-[protein] + ADP + H(+)</text>
        <dbReference type="Rhea" id="RHEA:17989"/>
        <dbReference type="Rhea" id="RHEA-COMP:9863"/>
        <dbReference type="Rhea" id="RHEA-COMP:11604"/>
        <dbReference type="ChEBI" id="CHEBI:15378"/>
        <dbReference type="ChEBI" id="CHEBI:29999"/>
        <dbReference type="ChEBI" id="CHEBI:30616"/>
        <dbReference type="ChEBI" id="CHEBI:83421"/>
        <dbReference type="ChEBI" id="CHEBI:456216"/>
        <dbReference type="EC" id="2.7.11.1"/>
    </reaction>
</comment>
<keyword evidence="2" id="KW-1003">Cell membrane</keyword>
<dbReference type="InterPro" id="IPR011009">
    <property type="entry name" value="Kinase-like_dom_sf"/>
</dbReference>
<proteinExistence type="inferred from homology"/>
<keyword evidence="9 16" id="KW-0067">ATP-binding</keyword>
<dbReference type="InterPro" id="IPR003609">
    <property type="entry name" value="Pan_app"/>
</dbReference>
<dbReference type="SUPFAM" id="SSF56112">
    <property type="entry name" value="Protein kinase-like (PK-like)"/>
    <property type="match status" value="1"/>
</dbReference>
<keyword evidence="22" id="KW-1185">Reference proteome</keyword>
<keyword evidence="7 16" id="KW-0547">Nucleotide-binding</keyword>
<keyword evidence="10" id="KW-1133">Transmembrane helix</keyword>
<keyword evidence="11" id="KW-0472">Membrane</keyword>
<dbReference type="Proteomes" id="UP000594261">
    <property type="component" value="Chromosome 4"/>
</dbReference>
<evidence type="ECO:0000256" key="5">
    <source>
        <dbReference type="ARBA" id="ARBA00022692"/>
    </source>
</evidence>
<keyword evidence="6 17" id="KW-0732">Signal</keyword>
<dbReference type="InParanoid" id="A0A7N2LFS3"/>
<evidence type="ECO:0000256" key="8">
    <source>
        <dbReference type="ARBA" id="ARBA00022777"/>
    </source>
</evidence>
<dbReference type="PANTHER" id="PTHR27002">
    <property type="entry name" value="RECEPTOR-LIKE SERINE/THREONINE-PROTEIN KINASE SD1-8"/>
    <property type="match status" value="1"/>
</dbReference>
<feature type="domain" description="Apple" evidence="20">
    <location>
        <begin position="351"/>
        <end position="436"/>
    </location>
</feature>
<evidence type="ECO:0000313" key="22">
    <source>
        <dbReference type="Proteomes" id="UP000594261"/>
    </source>
</evidence>
<evidence type="ECO:0000256" key="6">
    <source>
        <dbReference type="ARBA" id="ARBA00022729"/>
    </source>
</evidence>
<evidence type="ECO:0000256" key="13">
    <source>
        <dbReference type="ARBA" id="ARBA00023180"/>
    </source>
</evidence>
<dbReference type="FunCoup" id="A0A7N2LFS3">
    <property type="interactions" value="178"/>
</dbReference>
<dbReference type="SMART" id="SM00108">
    <property type="entry name" value="B_lectin"/>
    <property type="match status" value="1"/>
</dbReference>
<dbReference type="GO" id="GO:0005886">
    <property type="term" value="C:plasma membrane"/>
    <property type="evidence" value="ECO:0007669"/>
    <property type="project" value="UniProtKB-SubCell"/>
</dbReference>
<dbReference type="PROSITE" id="PS00108">
    <property type="entry name" value="PROTEIN_KINASE_ST"/>
    <property type="match status" value="1"/>
</dbReference>
<dbReference type="SMART" id="SM00473">
    <property type="entry name" value="PAN_AP"/>
    <property type="match status" value="1"/>
</dbReference>
<dbReference type="EC" id="2.7.11.1" evidence="16"/>
<evidence type="ECO:0000259" key="19">
    <source>
        <dbReference type="PROSITE" id="PS50927"/>
    </source>
</evidence>
<evidence type="ECO:0000256" key="2">
    <source>
        <dbReference type="ARBA" id="ARBA00022475"/>
    </source>
</evidence>
<dbReference type="FunFam" id="3.30.200.20:FF:000951">
    <property type="entry name" value="Uncharacterized protein"/>
    <property type="match status" value="1"/>
</dbReference>
<dbReference type="Pfam" id="PF08276">
    <property type="entry name" value="PAN_2"/>
    <property type="match status" value="1"/>
</dbReference>
<dbReference type="FunFam" id="2.90.10.10:FF:000002">
    <property type="entry name" value="Serine/threonine-protein kinase"/>
    <property type="match status" value="1"/>
</dbReference>
<sequence>MLTNTRNPWLFSVLFLILSYYIACFSTAGDTLSAAESLSASESLVSQGSIFELGFFKPGTSSNIYLGIWYKKFDVKVKDISVVWVANRENPLTEPSSSRLKLSEDGNLILLDRSSKKPFWSTNLAFPMSNSTEAIIGDDGNFVLRDKYNVSTIYWESFDHPTDTLLPGGKLRIDKITGKSKQLISWKNSEDPAPGMFSFGLDPNEGSQYISEWNRSQSYWSSGIWNGRFFNLAPEMTQNSIFNYSFVSNENQIYFSYSLNNSTFIPSRFVINFSGMIQQQMWSDRPCIWNTFWFQPRQKSNVYAFCGAFGMFHENVSNPCQCLQGFEPFSVQDTKLNDWSGGCVRKSPLQCEDSMNTNGERDWFLKKSNVRLPVNSKANLTGSATTCELACMKNCSCAAYAYNSSSGCMIWERALLNLQQLSDGGEAGQDIYLRLSASEHQITSLQGNKWKVWVIVGVSLPATALLSWLCICFLSKGKVKPKGEKDSSNDLRLFDFSAEIHAINDGSNTKDCLKKRGKKDVGLPLFSYESVSAATNNFSDANKLGEGGFGPVYKGKLLKGQEIAVKMLSKRSGQGLEEFRNEITLIAKLQHRNLVRLLGCCIELDENILIYEYMSNKSLDFFLFDPTKKQMLDWRARFHIIEGVAQGLLYLHHYSRVRIIHRDLKPSNILLDNEMNPKISDFGLARIFGANETQANTNRIVGTYGYMSPEYAMEGLFSIKSDVFSFGVLLLEIVSGKKNTGFYNSASLNLLAYAWELWRYDRSLELMDPTIGYPSSTSIMLRFINIGLLCVQESLSDRPTMSNVVSWLSNEHVPLPTPKQPAFTTGRNMMDTNTSTTSAANCSINNITVSIMEAR</sequence>
<feature type="domain" description="Protein kinase" evidence="18">
    <location>
        <begin position="538"/>
        <end position="815"/>
    </location>
</feature>
<dbReference type="PIRSF" id="PIRSF000641">
    <property type="entry name" value="SRK"/>
    <property type="match status" value="1"/>
</dbReference>
<feature type="chain" id="PRO_5029478781" description="Receptor-like serine/threonine-protein kinase" evidence="17">
    <location>
        <begin position="25"/>
        <end position="855"/>
    </location>
</feature>
<dbReference type="Pfam" id="PF00954">
    <property type="entry name" value="S_locus_glycop"/>
    <property type="match status" value="1"/>
</dbReference>
<dbReference type="CDD" id="cd01098">
    <property type="entry name" value="PAN_AP_plant"/>
    <property type="match status" value="1"/>
</dbReference>
<dbReference type="Gene3D" id="3.30.200.20">
    <property type="entry name" value="Phosphorylase Kinase, domain 1"/>
    <property type="match status" value="1"/>
</dbReference>
<dbReference type="PROSITE" id="PS50927">
    <property type="entry name" value="BULB_LECTIN"/>
    <property type="match status" value="1"/>
</dbReference>
<comment type="subcellular location">
    <subcellularLocation>
        <location evidence="1">Cell membrane</location>
        <topology evidence="1">Single-pass type I membrane protein</topology>
    </subcellularLocation>
</comment>
<dbReference type="InterPro" id="IPR008271">
    <property type="entry name" value="Ser/Thr_kinase_AS"/>
</dbReference>
<keyword evidence="8 16" id="KW-0418">Kinase</keyword>
<evidence type="ECO:0000256" key="15">
    <source>
        <dbReference type="ARBA" id="ARBA00048679"/>
    </source>
</evidence>
<dbReference type="Gene3D" id="2.90.10.10">
    <property type="entry name" value="Bulb-type lectin domain"/>
    <property type="match status" value="1"/>
</dbReference>
<keyword evidence="12" id="KW-1015">Disulfide bond</keyword>
<dbReference type="GO" id="GO:0004674">
    <property type="term" value="F:protein serine/threonine kinase activity"/>
    <property type="evidence" value="ECO:0007669"/>
    <property type="project" value="UniProtKB-KW"/>
</dbReference>
<dbReference type="Pfam" id="PF11883">
    <property type="entry name" value="DUF3403"/>
    <property type="match status" value="1"/>
</dbReference>
<dbReference type="InterPro" id="IPR036426">
    <property type="entry name" value="Bulb-type_lectin_dom_sf"/>
</dbReference>
<dbReference type="InterPro" id="IPR001480">
    <property type="entry name" value="Bulb-type_lectin_dom"/>
</dbReference>
<dbReference type="RefSeq" id="XP_030967048.1">
    <property type="nucleotide sequence ID" value="XM_031111188.1"/>
</dbReference>
<dbReference type="SMART" id="SM00220">
    <property type="entry name" value="S_TKc"/>
    <property type="match status" value="1"/>
</dbReference>
<evidence type="ECO:0000256" key="4">
    <source>
        <dbReference type="ARBA" id="ARBA00022679"/>
    </source>
</evidence>
<evidence type="ECO:0000313" key="21">
    <source>
        <dbReference type="EnsemblPlants" id="QL04p037007:mrna"/>
    </source>
</evidence>
<evidence type="ECO:0000256" key="1">
    <source>
        <dbReference type="ARBA" id="ARBA00004251"/>
    </source>
</evidence>
<dbReference type="PANTHER" id="PTHR27002:SF812">
    <property type="entry name" value="RECEPTOR-LIKE SERINE_THREONINE-PROTEIN KINASE"/>
    <property type="match status" value="1"/>
</dbReference>
<evidence type="ECO:0000256" key="17">
    <source>
        <dbReference type="SAM" id="SignalP"/>
    </source>
</evidence>
<dbReference type="InterPro" id="IPR021820">
    <property type="entry name" value="S-locus_recpt_kinase_C"/>
</dbReference>
<dbReference type="GeneID" id="115987603"/>
<dbReference type="SUPFAM" id="SSF51110">
    <property type="entry name" value="alpha-D-mannose-specific plant lectins"/>
    <property type="match status" value="1"/>
</dbReference>
<dbReference type="GO" id="GO:0005524">
    <property type="term" value="F:ATP binding"/>
    <property type="evidence" value="ECO:0007669"/>
    <property type="project" value="UniProtKB-KW"/>
</dbReference>
<dbReference type="InterPro" id="IPR000858">
    <property type="entry name" value="S_locus_glycoprot_dom"/>
</dbReference>
<dbReference type="PROSITE" id="PS50948">
    <property type="entry name" value="PAN"/>
    <property type="match status" value="1"/>
</dbReference>
<evidence type="ECO:0000256" key="12">
    <source>
        <dbReference type="ARBA" id="ARBA00023157"/>
    </source>
</evidence>
<dbReference type="FunFam" id="1.10.510.10:FF:000060">
    <property type="entry name" value="G-type lectin S-receptor-like serine/threonine-protein kinase"/>
    <property type="match status" value="1"/>
</dbReference>
<dbReference type="OMA" id="FFQPGTS"/>
<keyword evidence="4 16" id="KW-0808">Transferase</keyword>
<gene>
    <name evidence="21" type="primary">LOC115987603</name>
</gene>
<dbReference type="PROSITE" id="PS50011">
    <property type="entry name" value="PROTEIN_KINASE_DOM"/>
    <property type="match status" value="1"/>
</dbReference>
<evidence type="ECO:0000256" key="16">
    <source>
        <dbReference type="PIRNR" id="PIRNR000641"/>
    </source>
</evidence>
<dbReference type="Gramene" id="QL04p037007:mrna">
    <property type="protein sequence ID" value="QL04p037007:mrna"/>
    <property type="gene ID" value="QL04p037007"/>
</dbReference>
<reference evidence="21" key="2">
    <citation type="submission" date="2021-01" db="UniProtKB">
        <authorList>
            <consortium name="EnsemblPlants"/>
        </authorList>
    </citation>
    <scope>IDENTIFICATION</scope>
</reference>
<dbReference type="InterPro" id="IPR001245">
    <property type="entry name" value="Ser-Thr/Tyr_kinase_cat_dom"/>
</dbReference>
<evidence type="ECO:0000256" key="9">
    <source>
        <dbReference type="ARBA" id="ARBA00022840"/>
    </source>
</evidence>
<evidence type="ECO:0000259" key="18">
    <source>
        <dbReference type="PROSITE" id="PS50011"/>
    </source>
</evidence>
<comment type="catalytic activity">
    <reaction evidence="14 16">
        <text>L-threonyl-[protein] + ATP = O-phospho-L-threonyl-[protein] + ADP + H(+)</text>
        <dbReference type="Rhea" id="RHEA:46608"/>
        <dbReference type="Rhea" id="RHEA-COMP:11060"/>
        <dbReference type="Rhea" id="RHEA-COMP:11605"/>
        <dbReference type="ChEBI" id="CHEBI:15378"/>
        <dbReference type="ChEBI" id="CHEBI:30013"/>
        <dbReference type="ChEBI" id="CHEBI:30616"/>
        <dbReference type="ChEBI" id="CHEBI:61977"/>
        <dbReference type="ChEBI" id="CHEBI:456216"/>
        <dbReference type="EC" id="2.7.11.1"/>
    </reaction>
</comment>
<dbReference type="CDD" id="cd00028">
    <property type="entry name" value="B_lectin"/>
    <property type="match status" value="1"/>
</dbReference>
<organism evidence="21 22">
    <name type="scientific">Quercus lobata</name>
    <name type="common">Valley oak</name>
    <dbReference type="NCBI Taxonomy" id="97700"/>
    <lineage>
        <taxon>Eukaryota</taxon>
        <taxon>Viridiplantae</taxon>
        <taxon>Streptophyta</taxon>
        <taxon>Embryophyta</taxon>
        <taxon>Tracheophyta</taxon>
        <taxon>Spermatophyta</taxon>
        <taxon>Magnoliopsida</taxon>
        <taxon>eudicotyledons</taxon>
        <taxon>Gunneridae</taxon>
        <taxon>Pentapetalae</taxon>
        <taxon>rosids</taxon>
        <taxon>fabids</taxon>
        <taxon>Fagales</taxon>
        <taxon>Fagaceae</taxon>
        <taxon>Quercus</taxon>
    </lineage>
</organism>
<dbReference type="InterPro" id="IPR024171">
    <property type="entry name" value="SRK-like_kinase"/>
</dbReference>
<evidence type="ECO:0000256" key="10">
    <source>
        <dbReference type="ARBA" id="ARBA00022989"/>
    </source>
</evidence>
<keyword evidence="13" id="KW-0325">Glycoprotein</keyword>
<dbReference type="Pfam" id="PF07714">
    <property type="entry name" value="PK_Tyr_Ser-Thr"/>
    <property type="match status" value="1"/>
</dbReference>
<dbReference type="AlphaFoldDB" id="A0A7N2LFS3"/>
<dbReference type="Pfam" id="PF01453">
    <property type="entry name" value="B_lectin"/>
    <property type="match status" value="1"/>
</dbReference>
<feature type="domain" description="Bulb-type lectin" evidence="19">
    <location>
        <begin position="29"/>
        <end position="157"/>
    </location>
</feature>
<dbReference type="CDD" id="cd14066">
    <property type="entry name" value="STKc_IRAK"/>
    <property type="match status" value="1"/>
</dbReference>
<evidence type="ECO:0000256" key="11">
    <source>
        <dbReference type="ARBA" id="ARBA00023136"/>
    </source>
</evidence>